<comment type="caution">
    <text evidence="1">The sequence shown here is derived from an EMBL/GenBank/DDBJ whole genome shotgun (WGS) entry which is preliminary data.</text>
</comment>
<organism evidence="1 2">
    <name type="scientific">Parelaphostrongylus tenuis</name>
    <name type="common">Meningeal worm</name>
    <dbReference type="NCBI Taxonomy" id="148309"/>
    <lineage>
        <taxon>Eukaryota</taxon>
        <taxon>Metazoa</taxon>
        <taxon>Ecdysozoa</taxon>
        <taxon>Nematoda</taxon>
        <taxon>Chromadorea</taxon>
        <taxon>Rhabditida</taxon>
        <taxon>Rhabditina</taxon>
        <taxon>Rhabditomorpha</taxon>
        <taxon>Strongyloidea</taxon>
        <taxon>Metastrongylidae</taxon>
        <taxon>Parelaphostrongylus</taxon>
    </lineage>
</organism>
<evidence type="ECO:0000313" key="2">
    <source>
        <dbReference type="Proteomes" id="UP001196413"/>
    </source>
</evidence>
<keyword evidence="2" id="KW-1185">Reference proteome</keyword>
<sequence length="64" mass="7642">MAVRCIKSLAPSQTTWHEFATLEEWKEAGMLTDEMLRDFVDYECKKTNRMQEMLDLHNRCDKES</sequence>
<accession>A0AAD5LXV8</accession>
<dbReference type="AlphaFoldDB" id="A0AAD5LXV8"/>
<reference evidence="1" key="1">
    <citation type="submission" date="2021-06" db="EMBL/GenBank/DDBJ databases">
        <title>Parelaphostrongylus tenuis whole genome reference sequence.</title>
        <authorList>
            <person name="Garwood T.J."/>
            <person name="Larsen P.A."/>
            <person name="Fountain-Jones N.M."/>
            <person name="Garbe J.R."/>
            <person name="Macchietto M.G."/>
            <person name="Kania S.A."/>
            <person name="Gerhold R.W."/>
            <person name="Richards J.E."/>
            <person name="Wolf T.M."/>
        </authorList>
    </citation>
    <scope>NUCLEOTIDE SEQUENCE</scope>
    <source>
        <strain evidence="1">MNPRO001-30</strain>
        <tissue evidence="1">Meninges</tissue>
    </source>
</reference>
<protein>
    <submittedName>
        <fullName evidence="1">Uncharacterized protein</fullName>
    </submittedName>
</protein>
<dbReference type="Proteomes" id="UP001196413">
    <property type="component" value="Unassembled WGS sequence"/>
</dbReference>
<name>A0AAD5LXV8_PARTN</name>
<dbReference type="EMBL" id="JAHQIW010000178">
    <property type="protein sequence ID" value="KAJ1346488.1"/>
    <property type="molecule type" value="Genomic_DNA"/>
</dbReference>
<evidence type="ECO:0000313" key="1">
    <source>
        <dbReference type="EMBL" id="KAJ1346488.1"/>
    </source>
</evidence>
<proteinExistence type="predicted"/>
<gene>
    <name evidence="1" type="ORF">KIN20_001278</name>
</gene>